<reference evidence="10" key="1">
    <citation type="submission" date="2022-11" db="UniProtKB">
        <authorList>
            <consortium name="EnsemblMetazoa"/>
        </authorList>
    </citation>
    <scope>IDENTIFICATION</scope>
</reference>
<dbReference type="SUPFAM" id="SSF144091">
    <property type="entry name" value="Rhomboid-like"/>
    <property type="match status" value="1"/>
</dbReference>
<sequence length="246" mass="27900">MSTGRKLCAFLRIPLITSCCVAFCTTMFLIDFHQLFGWKHTAKHLCLSSHEILRSGQVYRIFTYTFVHKGPWHLAVTMIPMLFVGSLVEKQVGSILFFLFLIICWVISTTLEVAMATMLYHVFHSLFHGCNMGFSGIAFGLTAVLSQAVKHKQCGLCIFQVPVFLLPWIFFILYFVCFHHGAVFLHLGGIVAGYAYKSDVFNCCLPSPEKLAEWEYSNHFKCLVQLPCFSAQITPSIHAKTVVRRV</sequence>
<keyword evidence="7 8" id="KW-0472">Membrane</keyword>
<proteinExistence type="inferred from homology"/>
<keyword evidence="3" id="KW-0645">Protease</keyword>
<organism evidence="10 11">
    <name type="scientific">Exaiptasia diaphana</name>
    <name type="common">Tropical sea anemone</name>
    <name type="synonym">Aiptasia pulchella</name>
    <dbReference type="NCBI Taxonomy" id="2652724"/>
    <lineage>
        <taxon>Eukaryota</taxon>
        <taxon>Metazoa</taxon>
        <taxon>Cnidaria</taxon>
        <taxon>Anthozoa</taxon>
        <taxon>Hexacorallia</taxon>
        <taxon>Actiniaria</taxon>
        <taxon>Aiptasiidae</taxon>
        <taxon>Exaiptasia</taxon>
    </lineage>
</organism>
<dbReference type="InterPro" id="IPR035952">
    <property type="entry name" value="Rhomboid-like_sf"/>
</dbReference>
<keyword evidence="5" id="KW-0378">Hydrolase</keyword>
<dbReference type="GO" id="GO:0006508">
    <property type="term" value="P:proteolysis"/>
    <property type="evidence" value="ECO:0007669"/>
    <property type="project" value="UniProtKB-KW"/>
</dbReference>
<feature type="transmembrane region" description="Helical" evidence="8">
    <location>
        <begin position="95"/>
        <end position="120"/>
    </location>
</feature>
<evidence type="ECO:0000256" key="6">
    <source>
        <dbReference type="ARBA" id="ARBA00022989"/>
    </source>
</evidence>
<evidence type="ECO:0000313" key="10">
    <source>
        <dbReference type="EnsemblMetazoa" id="XP_020893606.1"/>
    </source>
</evidence>
<evidence type="ECO:0000256" key="1">
    <source>
        <dbReference type="ARBA" id="ARBA00004141"/>
    </source>
</evidence>
<keyword evidence="4 8" id="KW-0812">Transmembrane</keyword>
<dbReference type="GO" id="GO:0004252">
    <property type="term" value="F:serine-type endopeptidase activity"/>
    <property type="evidence" value="ECO:0007669"/>
    <property type="project" value="InterPro"/>
</dbReference>
<name>A0A913WSV8_EXADI</name>
<dbReference type="Proteomes" id="UP000887567">
    <property type="component" value="Unplaced"/>
</dbReference>
<evidence type="ECO:0000256" key="2">
    <source>
        <dbReference type="ARBA" id="ARBA00009045"/>
    </source>
</evidence>
<evidence type="ECO:0000256" key="3">
    <source>
        <dbReference type="ARBA" id="ARBA00022670"/>
    </source>
</evidence>
<evidence type="ECO:0000256" key="4">
    <source>
        <dbReference type="ARBA" id="ARBA00022692"/>
    </source>
</evidence>
<feature type="domain" description="Peptidase S54 rhomboid" evidence="9">
    <location>
        <begin position="56"/>
        <end position="196"/>
    </location>
</feature>
<dbReference type="InterPro" id="IPR022764">
    <property type="entry name" value="Peptidase_S54_rhomboid_dom"/>
</dbReference>
<dbReference type="GO" id="GO:0016020">
    <property type="term" value="C:membrane"/>
    <property type="evidence" value="ECO:0007669"/>
    <property type="project" value="UniProtKB-SubCell"/>
</dbReference>
<dbReference type="KEGG" id="epa:110232736"/>
<evidence type="ECO:0000259" key="9">
    <source>
        <dbReference type="Pfam" id="PF01694"/>
    </source>
</evidence>
<feature type="transmembrane region" description="Helical" evidence="8">
    <location>
        <begin position="70"/>
        <end position="88"/>
    </location>
</feature>
<keyword evidence="6 8" id="KW-1133">Transmembrane helix</keyword>
<evidence type="ECO:0000256" key="5">
    <source>
        <dbReference type="ARBA" id="ARBA00022801"/>
    </source>
</evidence>
<evidence type="ECO:0000313" key="11">
    <source>
        <dbReference type="Proteomes" id="UP000887567"/>
    </source>
</evidence>
<dbReference type="GeneID" id="110232736"/>
<dbReference type="SMART" id="SM01160">
    <property type="entry name" value="DUF1751"/>
    <property type="match status" value="1"/>
</dbReference>
<evidence type="ECO:0000256" key="8">
    <source>
        <dbReference type="SAM" id="Phobius"/>
    </source>
</evidence>
<evidence type="ECO:0000256" key="7">
    <source>
        <dbReference type="ARBA" id="ARBA00023136"/>
    </source>
</evidence>
<dbReference type="OrthoDB" id="10257275at2759"/>
<dbReference type="RefSeq" id="XP_020893606.1">
    <property type="nucleotide sequence ID" value="XM_021037947.2"/>
</dbReference>
<feature type="transmembrane region" description="Helical" evidence="8">
    <location>
        <begin position="126"/>
        <end position="145"/>
    </location>
</feature>
<comment type="subcellular location">
    <subcellularLocation>
        <location evidence="1">Membrane</location>
        <topology evidence="1">Multi-pass membrane protein</topology>
    </subcellularLocation>
</comment>
<feature type="transmembrane region" description="Helical" evidence="8">
    <location>
        <begin position="7"/>
        <end position="30"/>
    </location>
</feature>
<comment type="similarity">
    <text evidence="2">Belongs to the peptidase S54 family.</text>
</comment>
<dbReference type="PANTHER" id="PTHR43066:SF1">
    <property type="entry name" value="RHOMBOID PROTEIN 2"/>
    <property type="match status" value="1"/>
</dbReference>
<feature type="transmembrane region" description="Helical" evidence="8">
    <location>
        <begin position="157"/>
        <end position="176"/>
    </location>
</feature>
<keyword evidence="11" id="KW-1185">Reference proteome</keyword>
<dbReference type="EnsemblMetazoa" id="XM_021037947.2">
    <property type="protein sequence ID" value="XP_020893606.1"/>
    <property type="gene ID" value="LOC110232736"/>
</dbReference>
<accession>A0A913WSV8</accession>
<dbReference type="Pfam" id="PF01694">
    <property type="entry name" value="Rhomboid"/>
    <property type="match status" value="1"/>
</dbReference>
<protein>
    <recommendedName>
        <fullName evidence="9">Peptidase S54 rhomboid domain-containing protein</fullName>
    </recommendedName>
</protein>
<dbReference type="Gene3D" id="1.20.1540.10">
    <property type="entry name" value="Rhomboid-like"/>
    <property type="match status" value="1"/>
</dbReference>
<dbReference type="PANTHER" id="PTHR43066">
    <property type="entry name" value="RHOMBOID-RELATED PROTEIN"/>
    <property type="match status" value="1"/>
</dbReference>
<dbReference type="AlphaFoldDB" id="A0A913WSV8"/>